<keyword evidence="2" id="KW-1185">Reference proteome</keyword>
<gene>
    <name evidence="1" type="ORF">QFC22_003540</name>
</gene>
<protein>
    <submittedName>
        <fullName evidence="1">Uncharacterized protein</fullName>
    </submittedName>
</protein>
<comment type="caution">
    <text evidence="1">The sequence shown here is derived from an EMBL/GenBank/DDBJ whole genome shotgun (WGS) entry which is preliminary data.</text>
</comment>
<dbReference type="Proteomes" id="UP001243375">
    <property type="component" value="Unassembled WGS sequence"/>
</dbReference>
<organism evidence="1 2">
    <name type="scientific">Naganishia vaughanmartiniae</name>
    <dbReference type="NCBI Taxonomy" id="1424756"/>
    <lineage>
        <taxon>Eukaryota</taxon>
        <taxon>Fungi</taxon>
        <taxon>Dikarya</taxon>
        <taxon>Basidiomycota</taxon>
        <taxon>Agaricomycotina</taxon>
        <taxon>Tremellomycetes</taxon>
        <taxon>Filobasidiales</taxon>
        <taxon>Filobasidiaceae</taxon>
        <taxon>Naganishia</taxon>
    </lineage>
</organism>
<evidence type="ECO:0000313" key="2">
    <source>
        <dbReference type="Proteomes" id="UP001243375"/>
    </source>
</evidence>
<sequence length="297" mass="32207">MTQQSLPSTLTGNRTLEILAKAEAGGYGVPAMTCYDAIAAVALVRAAERAKSPAILQLFPITMHWGGEPFLAFCVNLAHSASVPIAVHLDHATTEHDIDTALTFAERGTAFDSIMVDASHADTDEENLEECRRHTARATKAGVAVEVELGRLEGGEAGLRVVSDAQLTNDAKAERFMSESGATLLAPSIGNLHGKYINPPNFDLKLLSRLHAIVKKNNHYIALHGTDELPDQLWIDCVKAGARKFNINSWARDPTMERIRSGLEKDEPLPDIYEAATEVYAGVCDKFFDLLGSRGKA</sequence>
<proteinExistence type="predicted"/>
<reference evidence="1" key="1">
    <citation type="submission" date="2023-04" db="EMBL/GenBank/DDBJ databases">
        <title>Draft Genome sequencing of Naganishia species isolated from polar environments using Oxford Nanopore Technology.</title>
        <authorList>
            <person name="Leo P."/>
            <person name="Venkateswaran K."/>
        </authorList>
    </citation>
    <scope>NUCLEOTIDE SEQUENCE</scope>
    <source>
        <strain evidence="1">MNA-CCFEE 5425</strain>
    </source>
</reference>
<accession>A0ACC2X4U5</accession>
<dbReference type="EMBL" id="JASBWU010000009">
    <property type="protein sequence ID" value="KAJ9119049.1"/>
    <property type="molecule type" value="Genomic_DNA"/>
</dbReference>
<evidence type="ECO:0000313" key="1">
    <source>
        <dbReference type="EMBL" id="KAJ9119049.1"/>
    </source>
</evidence>
<name>A0ACC2X4U5_9TREE</name>